<keyword evidence="4" id="KW-0249">Electron transport</keyword>
<keyword evidence="5" id="KW-0408">Iron</keyword>
<keyword evidence="6" id="KW-0411">Iron-sulfur</keyword>
<feature type="domain" description="4Fe-4S ferredoxin-type" evidence="8">
    <location>
        <begin position="161"/>
        <end position="192"/>
    </location>
</feature>
<feature type="chain" id="PRO_5038550458" evidence="7">
    <location>
        <begin position="21"/>
        <end position="195"/>
    </location>
</feature>
<evidence type="ECO:0000313" key="10">
    <source>
        <dbReference type="EMBL" id="QTU83921.1"/>
    </source>
</evidence>
<dbReference type="InterPro" id="IPR050294">
    <property type="entry name" value="RnfB_subfamily"/>
</dbReference>
<dbReference type="PROSITE" id="PS00198">
    <property type="entry name" value="4FE4S_FER_1"/>
    <property type="match status" value="1"/>
</dbReference>
<dbReference type="InterPro" id="IPR017900">
    <property type="entry name" value="4Fe4S_Fe_S_CS"/>
</dbReference>
<evidence type="ECO:0000256" key="2">
    <source>
        <dbReference type="ARBA" id="ARBA00022485"/>
    </source>
</evidence>
<dbReference type="RefSeq" id="WP_166339176.1">
    <property type="nucleotide sequence ID" value="NZ_CP072829.1"/>
</dbReference>
<evidence type="ECO:0000256" key="1">
    <source>
        <dbReference type="ARBA" id="ARBA00022448"/>
    </source>
</evidence>
<dbReference type="PANTHER" id="PTHR42859">
    <property type="entry name" value="OXIDOREDUCTASE"/>
    <property type="match status" value="1"/>
</dbReference>
<reference evidence="9 11" key="1">
    <citation type="submission" date="2019-11" db="EMBL/GenBank/DDBJ databases">
        <title>Eggerthellaceae novel genus isolated from the rectal contents of marmort.</title>
        <authorList>
            <person name="Zhang G."/>
        </authorList>
    </citation>
    <scope>NUCLEOTIDE SEQUENCE [LARGE SCALE GENOMIC DNA]</scope>
    <source>
        <strain evidence="9">Zg-886</strain>
        <strain evidence="11">zg-886</strain>
    </source>
</reference>
<dbReference type="GO" id="GO:0051539">
    <property type="term" value="F:4 iron, 4 sulfur cluster binding"/>
    <property type="evidence" value="ECO:0007669"/>
    <property type="project" value="UniProtKB-KW"/>
</dbReference>
<gene>
    <name evidence="9" type="ORF">GMI68_04620</name>
    <name evidence="10" type="ORF">J7S26_05995</name>
</gene>
<reference evidence="10" key="2">
    <citation type="submission" date="2021-04" db="EMBL/GenBank/DDBJ databases">
        <title>Novel species in family Eggerthellaceae.</title>
        <authorList>
            <person name="Zhang G."/>
        </authorList>
    </citation>
    <scope>NUCLEOTIDE SEQUENCE</scope>
    <source>
        <strain evidence="10">Zg-886</strain>
    </source>
</reference>
<evidence type="ECO:0000256" key="4">
    <source>
        <dbReference type="ARBA" id="ARBA00022982"/>
    </source>
</evidence>
<protein>
    <submittedName>
        <fullName evidence="10">4Fe-4S dicluster domain-containing protein</fullName>
    </submittedName>
</protein>
<proteinExistence type="predicted"/>
<evidence type="ECO:0000313" key="11">
    <source>
        <dbReference type="Proteomes" id="UP000636394"/>
    </source>
</evidence>
<dbReference type="KEGG" id="ebz:J7S26_05995"/>
<keyword evidence="2" id="KW-0004">4Fe-4S</keyword>
<sequence length="195" mass="20553">MPFKGIAAIAVALGAVAATAAYGATRETPSLLRPPGALHEGGFFERCVKCGRCIEACPYRCIVAAPRDAGFQAGTPVIDPRAHACRMCDGFPCSTACPTGALEPVATRDELRMGTARVNKDLCLSYVGNRCEVCYRACPLIDEAITIEFAAREGDAIHAIFEPVINEDVCTGCGLCVERCVVSEPALAITIEPAT</sequence>
<dbReference type="EMBL" id="WPCR01000005">
    <property type="protein sequence ID" value="NHM14053.1"/>
    <property type="molecule type" value="Genomic_DNA"/>
</dbReference>
<evidence type="ECO:0000256" key="3">
    <source>
        <dbReference type="ARBA" id="ARBA00022723"/>
    </source>
</evidence>
<dbReference type="SUPFAM" id="SSF54862">
    <property type="entry name" value="4Fe-4S ferredoxins"/>
    <property type="match status" value="1"/>
</dbReference>
<evidence type="ECO:0000256" key="6">
    <source>
        <dbReference type="ARBA" id="ARBA00023014"/>
    </source>
</evidence>
<feature type="signal peptide" evidence="7">
    <location>
        <begin position="1"/>
        <end position="20"/>
    </location>
</feature>
<evidence type="ECO:0000256" key="5">
    <source>
        <dbReference type="ARBA" id="ARBA00023004"/>
    </source>
</evidence>
<dbReference type="Proteomes" id="UP000636394">
    <property type="component" value="Unassembled WGS sequence"/>
</dbReference>
<feature type="domain" description="4Fe-4S ferredoxin-type" evidence="8">
    <location>
        <begin position="45"/>
        <end position="67"/>
    </location>
</feature>
<evidence type="ECO:0000313" key="9">
    <source>
        <dbReference type="EMBL" id="NHM14053.1"/>
    </source>
</evidence>
<dbReference type="PANTHER" id="PTHR42859:SF10">
    <property type="entry name" value="DIMETHYLSULFOXIDE REDUCTASE CHAIN B"/>
    <property type="match status" value="1"/>
</dbReference>
<accession>A0A9E6MPL8</accession>
<keyword evidence="3" id="KW-0479">Metal-binding</keyword>
<dbReference type="InterPro" id="IPR017896">
    <property type="entry name" value="4Fe4S_Fe-S-bd"/>
</dbReference>
<dbReference type="GO" id="GO:0046872">
    <property type="term" value="F:metal ion binding"/>
    <property type="evidence" value="ECO:0007669"/>
    <property type="project" value="UniProtKB-KW"/>
</dbReference>
<keyword evidence="7" id="KW-0732">Signal</keyword>
<organism evidence="10 12">
    <name type="scientific">Xiamenia xianingshaonis</name>
    <dbReference type="NCBI Taxonomy" id="2682776"/>
    <lineage>
        <taxon>Bacteria</taxon>
        <taxon>Bacillati</taxon>
        <taxon>Actinomycetota</taxon>
        <taxon>Coriobacteriia</taxon>
        <taxon>Eggerthellales</taxon>
        <taxon>Eggerthellaceae</taxon>
        <taxon>Xiamenia</taxon>
    </lineage>
</organism>
<keyword evidence="11" id="KW-1185">Reference proteome</keyword>
<dbReference type="EMBL" id="CP072829">
    <property type="protein sequence ID" value="QTU83921.1"/>
    <property type="molecule type" value="Genomic_DNA"/>
</dbReference>
<evidence type="ECO:0000256" key="7">
    <source>
        <dbReference type="SAM" id="SignalP"/>
    </source>
</evidence>
<evidence type="ECO:0000259" key="8">
    <source>
        <dbReference type="PROSITE" id="PS51379"/>
    </source>
</evidence>
<name>A0A9E6MPL8_9ACTN</name>
<dbReference type="Proteomes" id="UP000671910">
    <property type="component" value="Chromosome"/>
</dbReference>
<dbReference type="Pfam" id="PF12838">
    <property type="entry name" value="Fer4_7"/>
    <property type="match status" value="2"/>
</dbReference>
<evidence type="ECO:0000313" key="12">
    <source>
        <dbReference type="Proteomes" id="UP000671910"/>
    </source>
</evidence>
<dbReference type="PROSITE" id="PS51379">
    <property type="entry name" value="4FE4S_FER_2"/>
    <property type="match status" value="3"/>
</dbReference>
<dbReference type="Gene3D" id="3.30.70.20">
    <property type="match status" value="2"/>
</dbReference>
<feature type="domain" description="4Fe-4S ferredoxin-type" evidence="8">
    <location>
        <begin position="74"/>
        <end position="107"/>
    </location>
</feature>
<dbReference type="AlphaFoldDB" id="A0A9E6MPL8"/>
<keyword evidence="1" id="KW-0813">Transport</keyword>
<dbReference type="CDD" id="cd16373">
    <property type="entry name" value="DMSOR_beta_like"/>
    <property type="match status" value="1"/>
</dbReference>